<dbReference type="Gene3D" id="3.30.1340.10">
    <property type="entry name" value="HPr-like"/>
    <property type="match status" value="1"/>
</dbReference>
<sequence length="97" mass="10569">MSTRKNNKATASREMVVQNQLGLHARPASMFVKKATRFKSEILVEKDGEEVNGKSIMGLMMLAAGPGTTLTVTAEGSDAAEALNELEQLVNRNFEEE</sequence>
<feature type="domain" description="HPr" evidence="4">
    <location>
        <begin position="10"/>
        <end position="97"/>
    </location>
</feature>
<keyword evidence="3" id="KW-0598">Phosphotransferase system</keyword>
<gene>
    <name evidence="5" type="ORF">METZ01_LOCUS147606</name>
</gene>
<dbReference type="PROSITE" id="PS00369">
    <property type="entry name" value="PTS_HPR_HIS"/>
    <property type="match status" value="1"/>
</dbReference>
<dbReference type="EMBL" id="UINC01023321">
    <property type="protein sequence ID" value="SVA94752.1"/>
    <property type="molecule type" value="Genomic_DNA"/>
</dbReference>
<dbReference type="NCBIfam" id="TIGR01003">
    <property type="entry name" value="PTS_HPr_family"/>
    <property type="match status" value="1"/>
</dbReference>
<dbReference type="GO" id="GO:0009401">
    <property type="term" value="P:phosphoenolpyruvate-dependent sugar phosphotransferase system"/>
    <property type="evidence" value="ECO:0007669"/>
    <property type="project" value="UniProtKB-KW"/>
</dbReference>
<evidence type="ECO:0000313" key="5">
    <source>
        <dbReference type="EMBL" id="SVA94752.1"/>
    </source>
</evidence>
<proteinExistence type="predicted"/>
<organism evidence="5">
    <name type="scientific">marine metagenome</name>
    <dbReference type="NCBI Taxonomy" id="408172"/>
    <lineage>
        <taxon>unclassified sequences</taxon>
        <taxon>metagenomes</taxon>
        <taxon>ecological metagenomes</taxon>
    </lineage>
</organism>
<accession>A0A382A0T8</accession>
<dbReference type="PROSITE" id="PS00589">
    <property type="entry name" value="PTS_HPR_SER"/>
    <property type="match status" value="1"/>
</dbReference>
<evidence type="ECO:0000259" key="4">
    <source>
        <dbReference type="PROSITE" id="PS51350"/>
    </source>
</evidence>
<dbReference type="CDD" id="cd00367">
    <property type="entry name" value="PTS-HPr_like"/>
    <property type="match status" value="1"/>
</dbReference>
<name>A0A382A0T8_9ZZZZ</name>
<dbReference type="PANTHER" id="PTHR33705">
    <property type="entry name" value="PHOSPHOCARRIER PROTEIN HPR"/>
    <property type="match status" value="1"/>
</dbReference>
<dbReference type="GO" id="GO:0005737">
    <property type="term" value="C:cytoplasm"/>
    <property type="evidence" value="ECO:0007669"/>
    <property type="project" value="UniProtKB-SubCell"/>
</dbReference>
<dbReference type="InterPro" id="IPR001020">
    <property type="entry name" value="PTS_HPr_His_P_site"/>
</dbReference>
<reference evidence="5" key="1">
    <citation type="submission" date="2018-05" db="EMBL/GenBank/DDBJ databases">
        <authorList>
            <person name="Lanie J.A."/>
            <person name="Ng W.-L."/>
            <person name="Kazmierczak K.M."/>
            <person name="Andrzejewski T.M."/>
            <person name="Davidsen T.M."/>
            <person name="Wayne K.J."/>
            <person name="Tettelin H."/>
            <person name="Glass J.I."/>
            <person name="Rusch D."/>
            <person name="Podicherti R."/>
            <person name="Tsui H.-C.T."/>
            <person name="Winkler M.E."/>
        </authorList>
    </citation>
    <scope>NUCLEOTIDE SEQUENCE</scope>
</reference>
<comment type="subcellular location">
    <subcellularLocation>
        <location evidence="1">Cytoplasm</location>
    </subcellularLocation>
</comment>
<dbReference type="PROSITE" id="PS51350">
    <property type="entry name" value="PTS_HPR_DOM"/>
    <property type="match status" value="1"/>
</dbReference>
<dbReference type="InterPro" id="IPR000032">
    <property type="entry name" value="HPr-like"/>
</dbReference>
<evidence type="ECO:0000256" key="3">
    <source>
        <dbReference type="ARBA" id="ARBA00022683"/>
    </source>
</evidence>
<dbReference type="InterPro" id="IPR002114">
    <property type="entry name" value="PTS_HPr_Ser_P_site"/>
</dbReference>
<dbReference type="InterPro" id="IPR050399">
    <property type="entry name" value="HPr"/>
</dbReference>
<evidence type="ECO:0000256" key="1">
    <source>
        <dbReference type="ARBA" id="ARBA00004496"/>
    </source>
</evidence>
<dbReference type="Pfam" id="PF00381">
    <property type="entry name" value="PTS-HPr"/>
    <property type="match status" value="1"/>
</dbReference>
<dbReference type="SUPFAM" id="SSF55594">
    <property type="entry name" value="HPr-like"/>
    <property type="match status" value="1"/>
</dbReference>
<dbReference type="PANTHER" id="PTHR33705:SF2">
    <property type="entry name" value="PHOSPHOCARRIER PROTEIN NPR"/>
    <property type="match status" value="1"/>
</dbReference>
<dbReference type="AlphaFoldDB" id="A0A382A0T8"/>
<evidence type="ECO:0000256" key="2">
    <source>
        <dbReference type="ARBA" id="ARBA00022490"/>
    </source>
</evidence>
<dbReference type="PRINTS" id="PR00107">
    <property type="entry name" value="PHOSPHOCPHPR"/>
</dbReference>
<dbReference type="InterPro" id="IPR035895">
    <property type="entry name" value="HPr-like_sf"/>
</dbReference>
<protein>
    <recommendedName>
        <fullName evidence="4">HPr domain-containing protein</fullName>
    </recommendedName>
</protein>
<keyword evidence="2" id="KW-0963">Cytoplasm</keyword>